<feature type="compositionally biased region" description="Polar residues" evidence="1">
    <location>
        <begin position="270"/>
        <end position="288"/>
    </location>
</feature>
<dbReference type="EMBL" id="JABBWG010000023">
    <property type="protein sequence ID" value="KAG1813493.1"/>
    <property type="molecule type" value="Genomic_DNA"/>
</dbReference>
<evidence type="ECO:0000259" key="2">
    <source>
        <dbReference type="PROSITE" id="PS51425"/>
    </source>
</evidence>
<feature type="compositionally biased region" description="Low complexity" evidence="1">
    <location>
        <begin position="110"/>
        <end position="121"/>
    </location>
</feature>
<dbReference type="GeneID" id="64634429"/>
<feature type="compositionally biased region" description="Low complexity" evidence="1">
    <location>
        <begin position="49"/>
        <end position="66"/>
    </location>
</feature>
<feature type="region of interest" description="Disordered" evidence="1">
    <location>
        <begin position="463"/>
        <end position="506"/>
    </location>
</feature>
<protein>
    <recommendedName>
        <fullName evidence="2">SCD domain-containing protein</fullName>
    </recommendedName>
</protein>
<feature type="compositionally biased region" description="Polar residues" evidence="1">
    <location>
        <begin position="94"/>
        <end position="108"/>
    </location>
</feature>
<dbReference type="PROSITE" id="PS51425">
    <property type="entry name" value="SCD"/>
    <property type="match status" value="1"/>
</dbReference>
<feature type="region of interest" description="Disordered" evidence="1">
    <location>
        <begin position="269"/>
        <end position="288"/>
    </location>
</feature>
<feature type="compositionally biased region" description="Polar residues" evidence="1">
    <location>
        <begin position="388"/>
        <end position="402"/>
    </location>
</feature>
<evidence type="ECO:0000313" key="3">
    <source>
        <dbReference type="EMBL" id="KAG1813493.1"/>
    </source>
</evidence>
<dbReference type="AlphaFoldDB" id="A0A9P7E7F7"/>
<dbReference type="Pfam" id="PF21581">
    <property type="entry name" value="SCD"/>
    <property type="match status" value="1"/>
</dbReference>
<keyword evidence="4" id="KW-1185">Reference proteome</keyword>
<sequence>MGHWFTHYPTHFLNTSYLRYVRWVLSDSTTPICLEAVCALSAISSSQAIPSTSTASTTTPSNGPSTQASNPAPKPEATQAMVDFFASVKEDQPTMFNPTSSSPTSNHFRQPFGFPGQIQPQATAFPPQSFQSVQPNSFGQQSPSSQHQHQPFSTFLQPQGAGFLQSQATGANPFRQSMMLLQGTGMPTFNFGATNAFSPQLQPAGQTNIPFQLPSQPQPSQALFTQSLNGFAMQPPSTTTQFGQINGVHASFDIPTQPASTPLTTFGAMQASSTSPPVAQPVKSHQTGSCNPFGVPTMPAPPVPKPPTLMELAMGIGSLNNIPPANFAQPQTQQPQQTGFFGLPGTLCEDSKFGPNGFGILNPQSTSSTTTALTASDSLFSSSSPLSMQPTGATITSSTPSMSPLGGQLKPQITGFSGIKPFKPMSSFGASLLESLPPIPQSSPTIPSITGMPSNLSSTSALNGATSAFGTGVSSIGQPSSKCEPLEGPEPQPEKLNHDLLSNCSM</sequence>
<accession>A0A9P7E7F7</accession>
<proteinExistence type="predicted"/>
<feature type="compositionally biased region" description="Polar residues" evidence="1">
    <location>
        <begin position="126"/>
        <end position="136"/>
    </location>
</feature>
<evidence type="ECO:0000313" key="4">
    <source>
        <dbReference type="Proteomes" id="UP000807769"/>
    </source>
</evidence>
<feature type="region of interest" description="Disordered" evidence="1">
    <location>
        <begin position="49"/>
        <end position="75"/>
    </location>
</feature>
<comment type="caution">
    <text evidence="3">The sequence shown here is derived from an EMBL/GenBank/DDBJ whole genome shotgun (WGS) entry which is preliminary data.</text>
</comment>
<evidence type="ECO:0000256" key="1">
    <source>
        <dbReference type="SAM" id="MobiDB-lite"/>
    </source>
</evidence>
<name>A0A9P7E7F7_9AGAM</name>
<feature type="compositionally biased region" description="Low complexity" evidence="1">
    <location>
        <begin position="137"/>
        <end position="151"/>
    </location>
</feature>
<organism evidence="3 4">
    <name type="scientific">Suillus subaureus</name>
    <dbReference type="NCBI Taxonomy" id="48587"/>
    <lineage>
        <taxon>Eukaryota</taxon>
        <taxon>Fungi</taxon>
        <taxon>Dikarya</taxon>
        <taxon>Basidiomycota</taxon>
        <taxon>Agaricomycotina</taxon>
        <taxon>Agaricomycetes</taxon>
        <taxon>Agaricomycetidae</taxon>
        <taxon>Boletales</taxon>
        <taxon>Suillineae</taxon>
        <taxon>Suillaceae</taxon>
        <taxon>Suillus</taxon>
    </lineage>
</organism>
<gene>
    <name evidence="3" type="ORF">BJ212DRAFT_1482398</name>
</gene>
<dbReference type="OrthoDB" id="44015at2759"/>
<feature type="region of interest" description="Disordered" evidence="1">
    <location>
        <begin position="92"/>
        <end position="151"/>
    </location>
</feature>
<dbReference type="RefSeq" id="XP_041191254.1">
    <property type="nucleotide sequence ID" value="XM_041340413.1"/>
</dbReference>
<dbReference type="Proteomes" id="UP000807769">
    <property type="component" value="Unassembled WGS sequence"/>
</dbReference>
<feature type="compositionally biased region" description="Polar residues" evidence="1">
    <location>
        <begin position="463"/>
        <end position="481"/>
    </location>
</feature>
<feature type="domain" description="SCD" evidence="2">
    <location>
        <begin position="1"/>
        <end position="68"/>
    </location>
</feature>
<feature type="region of interest" description="Disordered" evidence="1">
    <location>
        <begin position="379"/>
        <end position="409"/>
    </location>
</feature>
<dbReference type="InterPro" id="IPR020839">
    <property type="entry name" value="SCD"/>
</dbReference>
<reference evidence="3" key="1">
    <citation type="journal article" date="2020" name="New Phytol.">
        <title>Comparative genomics reveals dynamic genome evolution in host specialist ectomycorrhizal fungi.</title>
        <authorList>
            <person name="Lofgren L.A."/>
            <person name="Nguyen N.H."/>
            <person name="Vilgalys R."/>
            <person name="Ruytinx J."/>
            <person name="Liao H.L."/>
            <person name="Branco S."/>
            <person name="Kuo A."/>
            <person name="LaButti K."/>
            <person name="Lipzen A."/>
            <person name="Andreopoulos W."/>
            <person name="Pangilinan J."/>
            <person name="Riley R."/>
            <person name="Hundley H."/>
            <person name="Na H."/>
            <person name="Barry K."/>
            <person name="Grigoriev I.V."/>
            <person name="Stajich J.E."/>
            <person name="Kennedy P.G."/>
        </authorList>
    </citation>
    <scope>NUCLEOTIDE SEQUENCE</scope>
    <source>
        <strain evidence="3">MN1</strain>
    </source>
</reference>